<dbReference type="SUPFAM" id="SSF82153">
    <property type="entry name" value="FAS1 domain"/>
    <property type="match status" value="1"/>
</dbReference>
<feature type="domain" description="FAS1" evidence="3">
    <location>
        <begin position="70"/>
        <end position="208"/>
    </location>
</feature>
<dbReference type="AlphaFoldDB" id="A0A3M8K8D4"/>
<feature type="compositionally biased region" description="Low complexity" evidence="1">
    <location>
        <begin position="30"/>
        <end position="41"/>
    </location>
</feature>
<evidence type="ECO:0000256" key="1">
    <source>
        <dbReference type="SAM" id="MobiDB-lite"/>
    </source>
</evidence>
<dbReference type="PANTHER" id="PTHR10900">
    <property type="entry name" value="PERIOSTIN-RELATED"/>
    <property type="match status" value="1"/>
</dbReference>
<dbReference type="OrthoDB" id="9800666at2"/>
<feature type="region of interest" description="Disordered" evidence="1">
    <location>
        <begin position="21"/>
        <end position="49"/>
    </location>
</feature>
<dbReference type="Pfam" id="PF02469">
    <property type="entry name" value="Fasciclin"/>
    <property type="match status" value="1"/>
</dbReference>
<dbReference type="EMBL" id="PTJO01000004">
    <property type="protein sequence ID" value="RNE48812.1"/>
    <property type="molecule type" value="Genomic_DNA"/>
</dbReference>
<organism evidence="4 5">
    <name type="scientific">Corynebacterium alimapuense</name>
    <dbReference type="NCBI Taxonomy" id="1576874"/>
    <lineage>
        <taxon>Bacteria</taxon>
        <taxon>Bacillati</taxon>
        <taxon>Actinomycetota</taxon>
        <taxon>Actinomycetes</taxon>
        <taxon>Mycobacteriales</taxon>
        <taxon>Corynebacteriaceae</taxon>
        <taxon>Corynebacterium</taxon>
    </lineage>
</organism>
<dbReference type="InterPro" id="IPR050904">
    <property type="entry name" value="Adhesion/Biosynth-related"/>
</dbReference>
<comment type="caution">
    <text evidence="4">The sequence shown here is derived from an EMBL/GenBank/DDBJ whole genome shotgun (WGS) entry which is preliminary data.</text>
</comment>
<dbReference type="InterPro" id="IPR000782">
    <property type="entry name" value="FAS1_domain"/>
</dbReference>
<feature type="signal peptide" evidence="2">
    <location>
        <begin position="1"/>
        <end position="21"/>
    </location>
</feature>
<dbReference type="Proteomes" id="UP000266975">
    <property type="component" value="Unassembled WGS sequence"/>
</dbReference>
<evidence type="ECO:0000259" key="3">
    <source>
        <dbReference type="PROSITE" id="PS50213"/>
    </source>
</evidence>
<dbReference type="GO" id="GO:0005615">
    <property type="term" value="C:extracellular space"/>
    <property type="evidence" value="ECO:0007669"/>
    <property type="project" value="TreeGrafter"/>
</dbReference>
<evidence type="ECO:0000256" key="2">
    <source>
        <dbReference type="SAM" id="SignalP"/>
    </source>
</evidence>
<dbReference type="PROSITE" id="PS51257">
    <property type="entry name" value="PROKAR_LIPOPROTEIN"/>
    <property type="match status" value="1"/>
</dbReference>
<accession>A0A3M8K8D4</accession>
<name>A0A3M8K8D4_9CORY</name>
<proteinExistence type="predicted"/>
<evidence type="ECO:0000313" key="4">
    <source>
        <dbReference type="EMBL" id="RNE48812.1"/>
    </source>
</evidence>
<gene>
    <name evidence="4" type="ORF">C5L39_05780</name>
</gene>
<dbReference type="Gene3D" id="2.30.180.10">
    <property type="entry name" value="FAS1 domain"/>
    <property type="match status" value="1"/>
</dbReference>
<sequence>MKRTIAAAGAITLALTLAACADDTSEDSTESSAMETTMMETTTEEMASEEMTTEESMDDMESETMAAEATGDIVETAVAAGDFTTLVAALEAADLVETLQGPGPFTVFAPTDEAFEMLPEGTLDELLADPTGDLAEILKYHVVPGEVMAADVVGMDGEMVETVQGGEVTVVVDGEQVGLMDAAGNTVNVVQTDIATTNGVIHVIDAVLSPTA</sequence>
<dbReference type="InterPro" id="IPR036378">
    <property type="entry name" value="FAS1_dom_sf"/>
</dbReference>
<keyword evidence="5" id="KW-1185">Reference proteome</keyword>
<dbReference type="RefSeq" id="WP_123047949.1">
    <property type="nucleotide sequence ID" value="NZ_PTJO01000004.1"/>
</dbReference>
<protein>
    <submittedName>
        <fullName evidence="4">Fasciclin</fullName>
    </submittedName>
</protein>
<dbReference type="SMART" id="SM00554">
    <property type="entry name" value="FAS1"/>
    <property type="match status" value="1"/>
</dbReference>
<keyword evidence="2" id="KW-0732">Signal</keyword>
<dbReference type="FunFam" id="2.30.180.10:FF:000032">
    <property type="entry name" value="Fasciclin domain-containing protein, putative"/>
    <property type="match status" value="1"/>
</dbReference>
<dbReference type="PANTHER" id="PTHR10900:SF77">
    <property type="entry name" value="FI19380P1"/>
    <property type="match status" value="1"/>
</dbReference>
<reference evidence="4 5" key="1">
    <citation type="submission" date="2018-02" db="EMBL/GenBank/DDBJ databases">
        <title>Corynebacterium alimpuense sp. nov., a marine obligate actinomycete isolated from sediments of Valparaiso bay, Chile.</title>
        <authorList>
            <person name="Claverias F."/>
            <person name="Gonzales-Siles L."/>
            <person name="Salva-Serra F."/>
            <person name="Inganaes E."/>
            <person name="Molin K."/>
            <person name="Cumsille A."/>
            <person name="Undabarrena A."/>
            <person name="Couve E."/>
            <person name="Moore E.R.B."/>
            <person name="Gomila M."/>
            <person name="Camara B."/>
        </authorList>
    </citation>
    <scope>NUCLEOTIDE SEQUENCE [LARGE SCALE GENOMIC DNA]</scope>
    <source>
        <strain evidence="4 5">CCUG 69366</strain>
    </source>
</reference>
<dbReference type="PROSITE" id="PS50213">
    <property type="entry name" value="FAS1"/>
    <property type="match status" value="1"/>
</dbReference>
<feature type="chain" id="PRO_5018334230" evidence="2">
    <location>
        <begin position="22"/>
        <end position="212"/>
    </location>
</feature>
<evidence type="ECO:0000313" key="5">
    <source>
        <dbReference type="Proteomes" id="UP000266975"/>
    </source>
</evidence>